<dbReference type="NCBIfam" id="NF045849">
    <property type="entry name" value="ICE_MMCAP2_0565"/>
    <property type="match status" value="1"/>
</dbReference>
<gene>
    <name evidence="3" type="ORF">A2304_04465</name>
</gene>
<organism evidence="3 4">
    <name type="scientific">Candidatus Uhrbacteria bacterium RIFOXYB2_FULL_57_15</name>
    <dbReference type="NCBI Taxonomy" id="1802422"/>
    <lineage>
        <taxon>Bacteria</taxon>
        <taxon>Candidatus Uhriibacteriota</taxon>
    </lineage>
</organism>
<feature type="transmembrane region" description="Helical" evidence="1">
    <location>
        <begin position="107"/>
        <end position="129"/>
    </location>
</feature>
<name>A0A1F7WBP3_9BACT</name>
<evidence type="ECO:0000313" key="3">
    <source>
        <dbReference type="EMBL" id="OGL99627.1"/>
    </source>
</evidence>
<evidence type="ECO:0000256" key="1">
    <source>
        <dbReference type="SAM" id="Phobius"/>
    </source>
</evidence>
<evidence type="ECO:0000313" key="4">
    <source>
        <dbReference type="Proteomes" id="UP000176501"/>
    </source>
</evidence>
<dbReference type="AlphaFoldDB" id="A0A1F7WBP3"/>
<proteinExistence type="predicted"/>
<dbReference type="Proteomes" id="UP000176501">
    <property type="component" value="Unassembled WGS sequence"/>
</dbReference>
<keyword evidence="1" id="KW-0472">Membrane</keyword>
<feature type="signal peptide" evidence="2">
    <location>
        <begin position="1"/>
        <end position="19"/>
    </location>
</feature>
<accession>A0A1F7WBP3</accession>
<dbReference type="InterPro" id="IPR043993">
    <property type="entry name" value="T4SS_pilin"/>
</dbReference>
<feature type="chain" id="PRO_5009533340" description="DUF4134 domain-containing protein" evidence="2">
    <location>
        <begin position="20"/>
        <end position="137"/>
    </location>
</feature>
<evidence type="ECO:0008006" key="5">
    <source>
        <dbReference type="Google" id="ProtNLM"/>
    </source>
</evidence>
<feature type="transmembrane region" description="Helical" evidence="1">
    <location>
        <begin position="65"/>
        <end position="86"/>
    </location>
</feature>
<evidence type="ECO:0000256" key="2">
    <source>
        <dbReference type="SAM" id="SignalP"/>
    </source>
</evidence>
<dbReference type="Pfam" id="PF18895">
    <property type="entry name" value="T4SS_pilin"/>
    <property type="match status" value="1"/>
</dbReference>
<protein>
    <recommendedName>
        <fullName evidence="5">DUF4134 domain-containing protein</fullName>
    </recommendedName>
</protein>
<sequence length="137" mass="14010">MFKKIKALFLGGLMAVAIAAPTLLAGAPSVHAQALTEDEFFGGEITGSEFADTAGLTSGDLPTTIAAIIRVALGFLGIIAVCIILIGGFKWMTAQGNEDKVKTAKKVLISGIIGLVIVLSAFAIAQFVISSIVTATS</sequence>
<dbReference type="EMBL" id="MGFE01000001">
    <property type="protein sequence ID" value="OGL99627.1"/>
    <property type="molecule type" value="Genomic_DNA"/>
</dbReference>
<keyword evidence="1" id="KW-1133">Transmembrane helix</keyword>
<reference evidence="3 4" key="1">
    <citation type="journal article" date="2016" name="Nat. Commun.">
        <title>Thousands of microbial genomes shed light on interconnected biogeochemical processes in an aquifer system.</title>
        <authorList>
            <person name="Anantharaman K."/>
            <person name="Brown C.T."/>
            <person name="Hug L.A."/>
            <person name="Sharon I."/>
            <person name="Castelle C.J."/>
            <person name="Probst A.J."/>
            <person name="Thomas B.C."/>
            <person name="Singh A."/>
            <person name="Wilkins M.J."/>
            <person name="Karaoz U."/>
            <person name="Brodie E.L."/>
            <person name="Williams K.H."/>
            <person name="Hubbard S.S."/>
            <person name="Banfield J.F."/>
        </authorList>
    </citation>
    <scope>NUCLEOTIDE SEQUENCE [LARGE SCALE GENOMIC DNA]</scope>
</reference>
<keyword evidence="1" id="KW-0812">Transmembrane</keyword>
<comment type="caution">
    <text evidence="3">The sequence shown here is derived from an EMBL/GenBank/DDBJ whole genome shotgun (WGS) entry which is preliminary data.</text>
</comment>
<keyword evidence="2" id="KW-0732">Signal</keyword>